<dbReference type="RefSeq" id="WP_142604598.1">
    <property type="nucleotide sequence ID" value="NZ_FXSZ01000012.1"/>
</dbReference>
<dbReference type="Pfam" id="PF14905">
    <property type="entry name" value="OMP_b-brl_3"/>
    <property type="match status" value="1"/>
</dbReference>
<dbReference type="OrthoDB" id="606851at2"/>
<evidence type="ECO:0000313" key="6">
    <source>
        <dbReference type="Proteomes" id="UP000315971"/>
    </source>
</evidence>
<keyword evidence="2" id="KW-0472">Membrane</keyword>
<keyword evidence="6" id="KW-1185">Reference proteome</keyword>
<sequence>MMKSGVWGFGVSSSANNSILPGDSGWAITNDHINGISNRDENKTENTNNNNVKYGLNLSYDLNKKHLFNLSCSLGNMESDLKANSFNTTTALNNNELLRTYSRISNAQSNKNNYFIDADYQYVFKPDTSRKIESSLSIAYRYANNASESDSKFNVAGNTTMLGNQNTNDENNGEYTVQADYTFKQKRKGEFTFETGIKTVVRDNVSYKSVYPEQFNSGEFELQPTSNYSFGYNQQVYSGYVSLSESFKKLVISIGSRIEYSRGQGISKANNDLQVPFSTSNFYLMPVFNLSYLANWSNRISFSYRMNGRKPAFDMLNPAVTKFNEWTVRYGNPELKPEKAHSFKTEYTYLGPKGLNLSFALEHEFCNNALEDFYWVNTDSITHRSYANSATSKSLGLAFNVNKSFLNQKLRFSFNVMPRKVWSNYKSKHISIEDFSTGYGGSVSYSFSKGPSISSSLFSNGAMVLGQLKVAGYTSHSFDISQSFFERKLSFTASVTSPFQKQRIDEALLMSPEFEQSSYRSSQMRSFTLRLNYNFRKNSILSRQNTKKIVNDDLK</sequence>
<evidence type="ECO:0000256" key="2">
    <source>
        <dbReference type="ARBA" id="ARBA00023136"/>
    </source>
</evidence>
<protein>
    <submittedName>
        <fullName evidence="5">Outer membrane protein beta-barrel family protein</fullName>
    </submittedName>
</protein>
<evidence type="ECO:0000313" key="5">
    <source>
        <dbReference type="EMBL" id="SMO79632.1"/>
    </source>
</evidence>
<dbReference type="InterPro" id="IPR036942">
    <property type="entry name" value="Beta-barrel_TonB_sf"/>
</dbReference>
<dbReference type="Gene3D" id="2.40.170.20">
    <property type="entry name" value="TonB-dependent receptor, beta-barrel domain"/>
    <property type="match status" value="1"/>
</dbReference>
<dbReference type="EMBL" id="FXSZ01000012">
    <property type="protein sequence ID" value="SMO79632.1"/>
    <property type="molecule type" value="Genomic_DNA"/>
</dbReference>
<keyword evidence="3" id="KW-0998">Cell outer membrane</keyword>
<evidence type="ECO:0000256" key="3">
    <source>
        <dbReference type="ARBA" id="ARBA00023237"/>
    </source>
</evidence>
<feature type="domain" description="Outer membrane protein beta-barrel" evidence="4">
    <location>
        <begin position="131"/>
        <end position="533"/>
    </location>
</feature>
<dbReference type="GO" id="GO:0009279">
    <property type="term" value="C:cell outer membrane"/>
    <property type="evidence" value="ECO:0007669"/>
    <property type="project" value="UniProtKB-SubCell"/>
</dbReference>
<dbReference type="SUPFAM" id="SSF56935">
    <property type="entry name" value="Porins"/>
    <property type="match status" value="1"/>
</dbReference>
<organism evidence="5 6">
    <name type="scientific">Solitalea koreensis</name>
    <dbReference type="NCBI Taxonomy" id="543615"/>
    <lineage>
        <taxon>Bacteria</taxon>
        <taxon>Pseudomonadati</taxon>
        <taxon>Bacteroidota</taxon>
        <taxon>Sphingobacteriia</taxon>
        <taxon>Sphingobacteriales</taxon>
        <taxon>Sphingobacteriaceae</taxon>
        <taxon>Solitalea</taxon>
    </lineage>
</organism>
<gene>
    <name evidence="5" type="ORF">SAMN06265350_1124</name>
</gene>
<dbReference type="Proteomes" id="UP000315971">
    <property type="component" value="Unassembled WGS sequence"/>
</dbReference>
<name>A0A521E6Z2_9SPHI</name>
<dbReference type="AlphaFoldDB" id="A0A521E6Z2"/>
<proteinExistence type="predicted"/>
<reference evidence="5 6" key="1">
    <citation type="submission" date="2017-05" db="EMBL/GenBank/DDBJ databases">
        <authorList>
            <person name="Varghese N."/>
            <person name="Submissions S."/>
        </authorList>
    </citation>
    <scope>NUCLEOTIDE SEQUENCE [LARGE SCALE GENOMIC DNA]</scope>
    <source>
        <strain evidence="5 6">DSM 21342</strain>
    </source>
</reference>
<evidence type="ECO:0000256" key="1">
    <source>
        <dbReference type="ARBA" id="ARBA00004442"/>
    </source>
</evidence>
<accession>A0A521E6Z2</accession>
<evidence type="ECO:0000259" key="4">
    <source>
        <dbReference type="Pfam" id="PF14905"/>
    </source>
</evidence>
<comment type="subcellular location">
    <subcellularLocation>
        <location evidence="1">Cell outer membrane</location>
    </subcellularLocation>
</comment>
<dbReference type="InterPro" id="IPR041700">
    <property type="entry name" value="OMP_b-brl_3"/>
</dbReference>